<protein>
    <submittedName>
        <fullName evidence="4">Luciferase</fullName>
    </submittedName>
</protein>
<evidence type="ECO:0000259" key="3">
    <source>
        <dbReference type="Pfam" id="PF00296"/>
    </source>
</evidence>
<keyword evidence="2" id="KW-0503">Monooxygenase</keyword>
<dbReference type="RefSeq" id="WP_076814111.1">
    <property type="nucleotide sequence ID" value="NZ_MOMC01000010.1"/>
</dbReference>
<sequence length="327" mass="35464">MFMMRFDMRAPATGAPARELYAAATEMAAWAETRGCVTAVLCEHHMSADGYLPAPLVLAAAMAARTATLPLSVAALPLPLYDPIRLAEEMAVLDILSGGRLFYVAAIGYLPAEYEMYGVDFRRRGRLADELLPLLLRAKTGEAFEHEGRRVQVTPTPLTPGGPTVFWGGGSPAAARRAGRHGIGFLAQSDSKELQVAYEEAARAAGHEPGMCMLNSPDKPTTVFVADDVDRAWDEVGPYLMHDVRSYAAWNEGNTDTASLSFARTAEQLRAERRSHQILAVDEAVELVRAGEVLQLHPLVGGLPPEIGWRYLTTVVEKVLPAAQRPA</sequence>
<dbReference type="InterPro" id="IPR036661">
    <property type="entry name" value="Luciferase-like_sf"/>
</dbReference>
<dbReference type="GO" id="GO:0004497">
    <property type="term" value="F:monooxygenase activity"/>
    <property type="evidence" value="ECO:0007669"/>
    <property type="project" value="UniProtKB-KW"/>
</dbReference>
<keyword evidence="5" id="KW-1185">Reference proteome</keyword>
<evidence type="ECO:0000313" key="5">
    <source>
        <dbReference type="Proteomes" id="UP000188929"/>
    </source>
</evidence>
<dbReference type="GO" id="GO:0016705">
    <property type="term" value="F:oxidoreductase activity, acting on paired donors, with incorporation or reduction of molecular oxygen"/>
    <property type="evidence" value="ECO:0007669"/>
    <property type="project" value="InterPro"/>
</dbReference>
<dbReference type="SUPFAM" id="SSF51679">
    <property type="entry name" value="Bacterial luciferase-like"/>
    <property type="match status" value="1"/>
</dbReference>
<proteinExistence type="predicted"/>
<evidence type="ECO:0000256" key="1">
    <source>
        <dbReference type="ARBA" id="ARBA00023002"/>
    </source>
</evidence>
<dbReference type="EMBL" id="MOMC01000010">
    <property type="protein sequence ID" value="ONH32453.1"/>
    <property type="molecule type" value="Genomic_DNA"/>
</dbReference>
<name>A0A1V2IGW9_9ACTN</name>
<dbReference type="PANTHER" id="PTHR30137">
    <property type="entry name" value="LUCIFERASE-LIKE MONOOXYGENASE"/>
    <property type="match status" value="1"/>
</dbReference>
<dbReference type="Pfam" id="PF00296">
    <property type="entry name" value="Bac_luciferase"/>
    <property type="match status" value="1"/>
</dbReference>
<comment type="caution">
    <text evidence="4">The sequence shown here is derived from an EMBL/GenBank/DDBJ whole genome shotgun (WGS) entry which is preliminary data.</text>
</comment>
<dbReference type="Gene3D" id="3.20.20.30">
    <property type="entry name" value="Luciferase-like domain"/>
    <property type="match status" value="1"/>
</dbReference>
<dbReference type="InterPro" id="IPR011251">
    <property type="entry name" value="Luciferase-like_dom"/>
</dbReference>
<feature type="domain" description="Luciferase-like" evidence="3">
    <location>
        <begin position="17"/>
        <end position="273"/>
    </location>
</feature>
<evidence type="ECO:0000256" key="2">
    <source>
        <dbReference type="ARBA" id="ARBA00023033"/>
    </source>
</evidence>
<reference evidence="5" key="1">
    <citation type="submission" date="2016-10" db="EMBL/GenBank/DDBJ databases">
        <title>Frankia sp. NRRL B-16386 Genome sequencing.</title>
        <authorList>
            <person name="Ghodhbane-Gtari F."/>
            <person name="Swanson E."/>
            <person name="Gueddou A."/>
            <person name="Hezbri K."/>
            <person name="Ktari K."/>
            <person name="Nouioui I."/>
            <person name="Morris K."/>
            <person name="Simpson S."/>
            <person name="Abebe-Akele F."/>
            <person name="Thomas K."/>
            <person name="Gtari M."/>
            <person name="Tisa L.S."/>
        </authorList>
    </citation>
    <scope>NUCLEOTIDE SEQUENCE [LARGE SCALE GENOMIC DNA]</scope>
    <source>
        <strain evidence="5">NRRL B-16386</strain>
    </source>
</reference>
<evidence type="ECO:0000313" key="4">
    <source>
        <dbReference type="EMBL" id="ONH32453.1"/>
    </source>
</evidence>
<dbReference type="OrthoDB" id="7903015at2"/>
<keyword evidence="1" id="KW-0560">Oxidoreductase</keyword>
<dbReference type="AlphaFoldDB" id="A0A1V2IGW9"/>
<dbReference type="Proteomes" id="UP000188929">
    <property type="component" value="Unassembled WGS sequence"/>
</dbReference>
<gene>
    <name evidence="4" type="ORF">BL253_05340</name>
</gene>
<dbReference type="STRING" id="1834516.BL253_05340"/>
<dbReference type="PANTHER" id="PTHR30137:SF8">
    <property type="entry name" value="BLR5498 PROTEIN"/>
    <property type="match status" value="1"/>
</dbReference>
<organism evidence="4 5">
    <name type="scientific">Pseudofrankia asymbiotica</name>
    <dbReference type="NCBI Taxonomy" id="1834516"/>
    <lineage>
        <taxon>Bacteria</taxon>
        <taxon>Bacillati</taxon>
        <taxon>Actinomycetota</taxon>
        <taxon>Actinomycetes</taxon>
        <taxon>Frankiales</taxon>
        <taxon>Frankiaceae</taxon>
        <taxon>Pseudofrankia</taxon>
    </lineage>
</organism>
<dbReference type="GO" id="GO:0005829">
    <property type="term" value="C:cytosol"/>
    <property type="evidence" value="ECO:0007669"/>
    <property type="project" value="TreeGrafter"/>
</dbReference>
<dbReference type="InterPro" id="IPR050766">
    <property type="entry name" value="Bact_Lucif_Oxidored"/>
</dbReference>
<accession>A0A1V2IGW9</accession>